<dbReference type="PROSITE" id="PS50109">
    <property type="entry name" value="HIS_KIN"/>
    <property type="match status" value="1"/>
</dbReference>
<dbReference type="FunFam" id="3.30.565.10:FF:000006">
    <property type="entry name" value="Sensor histidine kinase WalK"/>
    <property type="match status" value="1"/>
</dbReference>
<sequence>MDIKFLILVIASLHFLLGILVLSRRRDHIKLSFAVFVWFTALWSASLYFYEHPLVFSSLAWIKIVYFFVIVLIGSLFYFSFVFPVKPEKTSKWPLTLYSGLGLVFVYLLFGTKQWVWGVVCQFNQCETLLGPVYVWFGILCAIFIVWTLVNFVQKYRNNKGIQRMQLMYLFLGLALTVVPVLFVDVLLPVVFNNSSYFWLSPFSPLAMIICLAYAITRYRLMDIRLVLKKSGVFLLALIIVVGLTIFAIWLMAYLMNYRPNPILMVGGAIAMAIIILLFIPLRSFLQKLADKLLFRKITSYQKALKELSDKIVATIDLDKIVNSIVETTKNTMGLERAGVLLRDEATGQYKIQKIIGFKEENGISLVRDNFLTEHLQKTRRPLVYEELKLMMRDAQDEPTKQALLNLRDNMKRIEAVLCLPLMIKDKLEGIVVLGRKLSEDAYSREDLEVLEILINQTSIAIENARLYDQVKDLSENLQEKVDEQTKSLKELLAMKTEFLNTVSHQLRTPTTIFRSMLSMITEGDISGKQKEEWIKDSYGAANRLLIVIEGILEANTFEGRTPSFDFKLIDLEQVLQEAVKIFPNIAQRKGVMLEYQKPEQKLPQIMADARWLKSAFVKVIDNAIWYTRKNGKVVVKCQSSNNKVQIIVQDTGIGLTQDDKKILFQKFQRGRGSLGMNVNSSGLGLYIAKRIVQGHSGEITAESEGEDKGSVFMITLPIMQEI</sequence>
<comment type="catalytic activity">
    <reaction evidence="1">
        <text>ATP + protein L-histidine = ADP + protein N-phospho-L-histidine.</text>
        <dbReference type="EC" id="2.7.13.3"/>
    </reaction>
</comment>
<feature type="transmembrane region" description="Helical" evidence="8">
    <location>
        <begin position="61"/>
        <end position="83"/>
    </location>
</feature>
<dbReference type="InterPro" id="IPR005467">
    <property type="entry name" value="His_kinase_dom"/>
</dbReference>
<dbReference type="Proteomes" id="UP000231480">
    <property type="component" value="Unassembled WGS sequence"/>
</dbReference>
<feature type="transmembrane region" description="Helical" evidence="8">
    <location>
        <begin position="262"/>
        <end position="286"/>
    </location>
</feature>
<name>A0A2G9YCB2_9BACT</name>
<evidence type="ECO:0000256" key="8">
    <source>
        <dbReference type="SAM" id="Phobius"/>
    </source>
</evidence>
<evidence type="ECO:0000256" key="6">
    <source>
        <dbReference type="ARBA" id="ARBA00023012"/>
    </source>
</evidence>
<reference evidence="10 11" key="1">
    <citation type="submission" date="2017-09" db="EMBL/GenBank/DDBJ databases">
        <title>Depth-based differentiation of microbial function through sediment-hosted aquifers and enrichment of novel symbionts in the deep terrestrial subsurface.</title>
        <authorList>
            <person name="Probst A.J."/>
            <person name="Ladd B."/>
            <person name="Jarett J.K."/>
            <person name="Geller-Mcgrath D.E."/>
            <person name="Sieber C.M."/>
            <person name="Emerson J.B."/>
            <person name="Anantharaman K."/>
            <person name="Thomas B.C."/>
            <person name="Malmstrom R."/>
            <person name="Stieglmeier M."/>
            <person name="Klingl A."/>
            <person name="Woyke T."/>
            <person name="Ryan C.M."/>
            <person name="Banfield J.F."/>
        </authorList>
    </citation>
    <scope>NUCLEOTIDE SEQUENCE [LARGE SCALE GENOMIC DNA]</scope>
    <source>
        <strain evidence="10">CG23_combo_of_CG06-09_8_20_14_all_37_13</strain>
    </source>
</reference>
<feature type="domain" description="Histidine kinase" evidence="9">
    <location>
        <begin position="502"/>
        <end position="721"/>
    </location>
</feature>
<evidence type="ECO:0000313" key="10">
    <source>
        <dbReference type="EMBL" id="PIP16867.1"/>
    </source>
</evidence>
<keyword evidence="5" id="KW-0418">Kinase</keyword>
<protein>
    <recommendedName>
        <fullName evidence="2">histidine kinase</fullName>
        <ecNumber evidence="2">2.7.13.3</ecNumber>
    </recommendedName>
</protein>
<dbReference type="InterPro" id="IPR036097">
    <property type="entry name" value="HisK_dim/P_sf"/>
</dbReference>
<keyword evidence="8" id="KW-0472">Membrane</keyword>
<keyword evidence="8" id="KW-0812">Transmembrane</keyword>
<dbReference type="InterPro" id="IPR031621">
    <property type="entry name" value="HisKA_7TM"/>
</dbReference>
<evidence type="ECO:0000256" key="2">
    <source>
        <dbReference type="ARBA" id="ARBA00012438"/>
    </source>
</evidence>
<dbReference type="SMART" id="SM00065">
    <property type="entry name" value="GAF"/>
    <property type="match status" value="1"/>
</dbReference>
<gene>
    <name evidence="10" type="ORF">COX44_03105</name>
</gene>
<feature type="transmembrane region" description="Helical" evidence="8">
    <location>
        <begin position="233"/>
        <end position="256"/>
    </location>
</feature>
<dbReference type="GO" id="GO:0000155">
    <property type="term" value="F:phosphorelay sensor kinase activity"/>
    <property type="evidence" value="ECO:0007669"/>
    <property type="project" value="InterPro"/>
</dbReference>
<dbReference type="EC" id="2.7.13.3" evidence="2"/>
<dbReference type="InterPro" id="IPR003661">
    <property type="entry name" value="HisK_dim/P_dom"/>
</dbReference>
<dbReference type="InterPro" id="IPR036890">
    <property type="entry name" value="HATPase_C_sf"/>
</dbReference>
<keyword evidence="7" id="KW-0175">Coiled coil</keyword>
<dbReference type="Pfam" id="PF00512">
    <property type="entry name" value="HisKA"/>
    <property type="match status" value="1"/>
</dbReference>
<dbReference type="SUPFAM" id="SSF55874">
    <property type="entry name" value="ATPase domain of HSP90 chaperone/DNA topoisomerase II/histidine kinase"/>
    <property type="match status" value="1"/>
</dbReference>
<dbReference type="Pfam" id="PF16927">
    <property type="entry name" value="HisKA_7TM"/>
    <property type="match status" value="1"/>
</dbReference>
<dbReference type="CDD" id="cd00082">
    <property type="entry name" value="HisKA"/>
    <property type="match status" value="1"/>
</dbReference>
<dbReference type="Gene3D" id="1.10.287.130">
    <property type="match status" value="1"/>
</dbReference>
<dbReference type="InterPro" id="IPR029016">
    <property type="entry name" value="GAF-like_dom_sf"/>
</dbReference>
<dbReference type="Gene3D" id="3.30.565.10">
    <property type="entry name" value="Histidine kinase-like ATPase, C-terminal domain"/>
    <property type="match status" value="1"/>
</dbReference>
<dbReference type="GO" id="GO:0004721">
    <property type="term" value="F:phosphoprotein phosphatase activity"/>
    <property type="evidence" value="ECO:0007669"/>
    <property type="project" value="TreeGrafter"/>
</dbReference>
<dbReference type="SMART" id="SM00388">
    <property type="entry name" value="HisKA"/>
    <property type="match status" value="1"/>
</dbReference>
<dbReference type="GO" id="GO:0016036">
    <property type="term" value="P:cellular response to phosphate starvation"/>
    <property type="evidence" value="ECO:0007669"/>
    <property type="project" value="TreeGrafter"/>
</dbReference>
<feature type="transmembrane region" description="Helical" evidence="8">
    <location>
        <begin position="166"/>
        <end position="192"/>
    </location>
</feature>
<keyword evidence="8" id="KW-1133">Transmembrane helix</keyword>
<keyword evidence="3" id="KW-0597">Phosphoprotein</keyword>
<dbReference type="PANTHER" id="PTHR45453">
    <property type="entry name" value="PHOSPHATE REGULON SENSOR PROTEIN PHOR"/>
    <property type="match status" value="1"/>
</dbReference>
<evidence type="ECO:0000256" key="7">
    <source>
        <dbReference type="SAM" id="Coils"/>
    </source>
</evidence>
<evidence type="ECO:0000256" key="3">
    <source>
        <dbReference type="ARBA" id="ARBA00022553"/>
    </source>
</evidence>
<feature type="transmembrane region" description="Helical" evidence="8">
    <location>
        <begin position="29"/>
        <end position="49"/>
    </location>
</feature>
<dbReference type="InterPro" id="IPR050351">
    <property type="entry name" value="BphY/WalK/GraS-like"/>
</dbReference>
<comment type="caution">
    <text evidence="10">The sequence shown here is derived from an EMBL/GenBank/DDBJ whole genome shotgun (WGS) entry which is preliminary data.</text>
</comment>
<proteinExistence type="predicted"/>
<dbReference type="InterPro" id="IPR004358">
    <property type="entry name" value="Sig_transdc_His_kin-like_C"/>
</dbReference>
<evidence type="ECO:0000256" key="4">
    <source>
        <dbReference type="ARBA" id="ARBA00022679"/>
    </source>
</evidence>
<accession>A0A2G9YCB2</accession>
<dbReference type="EMBL" id="PCRH01000067">
    <property type="protein sequence ID" value="PIP16867.1"/>
    <property type="molecule type" value="Genomic_DNA"/>
</dbReference>
<keyword evidence="4" id="KW-0808">Transferase</keyword>
<dbReference type="AlphaFoldDB" id="A0A2G9YCB2"/>
<dbReference type="PANTHER" id="PTHR45453:SF1">
    <property type="entry name" value="PHOSPHATE REGULON SENSOR PROTEIN PHOR"/>
    <property type="match status" value="1"/>
</dbReference>
<dbReference type="InterPro" id="IPR003594">
    <property type="entry name" value="HATPase_dom"/>
</dbReference>
<dbReference type="SUPFAM" id="SSF47384">
    <property type="entry name" value="Homodimeric domain of signal transducing histidine kinase"/>
    <property type="match status" value="1"/>
</dbReference>
<organism evidence="10 11">
    <name type="scientific">Candidatus Portnoybacteria bacterium CG23_combo_of_CG06-09_8_20_14_all_37_13</name>
    <dbReference type="NCBI Taxonomy" id="1974819"/>
    <lineage>
        <taxon>Bacteria</taxon>
        <taxon>Candidatus Portnoyibacteriota</taxon>
    </lineage>
</organism>
<dbReference type="Pfam" id="PF01590">
    <property type="entry name" value="GAF"/>
    <property type="match status" value="1"/>
</dbReference>
<feature type="transmembrane region" description="Helical" evidence="8">
    <location>
        <begin position="95"/>
        <end position="113"/>
    </location>
</feature>
<evidence type="ECO:0000259" key="9">
    <source>
        <dbReference type="PROSITE" id="PS50109"/>
    </source>
</evidence>
<dbReference type="GO" id="GO:0005886">
    <property type="term" value="C:plasma membrane"/>
    <property type="evidence" value="ECO:0007669"/>
    <property type="project" value="TreeGrafter"/>
</dbReference>
<feature type="transmembrane region" description="Helical" evidence="8">
    <location>
        <begin position="6"/>
        <end position="22"/>
    </location>
</feature>
<feature type="transmembrane region" description="Helical" evidence="8">
    <location>
        <begin position="133"/>
        <end position="154"/>
    </location>
</feature>
<dbReference type="Pfam" id="PF02518">
    <property type="entry name" value="HATPase_c"/>
    <property type="match status" value="1"/>
</dbReference>
<dbReference type="SUPFAM" id="SSF55781">
    <property type="entry name" value="GAF domain-like"/>
    <property type="match status" value="1"/>
</dbReference>
<dbReference type="PRINTS" id="PR00344">
    <property type="entry name" value="BCTRLSENSOR"/>
</dbReference>
<evidence type="ECO:0000256" key="1">
    <source>
        <dbReference type="ARBA" id="ARBA00000085"/>
    </source>
</evidence>
<dbReference type="SMART" id="SM00387">
    <property type="entry name" value="HATPase_c"/>
    <property type="match status" value="1"/>
</dbReference>
<feature type="coiled-coil region" evidence="7">
    <location>
        <begin position="464"/>
        <end position="495"/>
    </location>
</feature>
<keyword evidence="6" id="KW-0902">Two-component regulatory system</keyword>
<dbReference type="InterPro" id="IPR003018">
    <property type="entry name" value="GAF"/>
</dbReference>
<dbReference type="Gene3D" id="3.30.450.40">
    <property type="match status" value="1"/>
</dbReference>
<evidence type="ECO:0000313" key="11">
    <source>
        <dbReference type="Proteomes" id="UP000231480"/>
    </source>
</evidence>
<evidence type="ECO:0000256" key="5">
    <source>
        <dbReference type="ARBA" id="ARBA00022777"/>
    </source>
</evidence>
<feature type="transmembrane region" description="Helical" evidence="8">
    <location>
        <begin position="198"/>
        <end position="221"/>
    </location>
</feature>